<comment type="subcellular location">
    <subcellularLocation>
        <location evidence="1 11">Cell outer membrane</location>
        <topology evidence="1 11">Multi-pass membrane protein</topology>
    </subcellularLocation>
</comment>
<evidence type="ECO:0000259" key="14">
    <source>
        <dbReference type="Pfam" id="PF07715"/>
    </source>
</evidence>
<evidence type="ECO:0000313" key="15">
    <source>
        <dbReference type="EMBL" id="RMB08180.1"/>
    </source>
</evidence>
<keyword evidence="7" id="KW-0406">Ion transport</keyword>
<evidence type="ECO:0000256" key="6">
    <source>
        <dbReference type="ARBA" id="ARBA00023004"/>
    </source>
</evidence>
<keyword evidence="5 11" id="KW-0812">Transmembrane</keyword>
<keyword evidence="4" id="KW-0410">Iron transport</keyword>
<keyword evidence="15" id="KW-0675">Receptor</keyword>
<gene>
    <name evidence="15" type="ORF">BXY39_2276</name>
</gene>
<dbReference type="SUPFAM" id="SSF56935">
    <property type="entry name" value="Porins"/>
    <property type="match status" value="1"/>
</dbReference>
<keyword evidence="2 11" id="KW-0813">Transport</keyword>
<comment type="similarity">
    <text evidence="11 12">Belongs to the TonB-dependent receptor family.</text>
</comment>
<name>A0A3M0CI60_9PROT</name>
<feature type="domain" description="TonB-dependent receptor plug" evidence="14">
    <location>
        <begin position="56"/>
        <end position="168"/>
    </location>
</feature>
<evidence type="ECO:0000256" key="9">
    <source>
        <dbReference type="ARBA" id="ARBA00023136"/>
    </source>
</evidence>
<protein>
    <submittedName>
        <fullName evidence="15">Outer membrane receptor protein involved in Fe transport</fullName>
    </submittedName>
</protein>
<evidence type="ECO:0000313" key="16">
    <source>
        <dbReference type="Proteomes" id="UP000271227"/>
    </source>
</evidence>
<keyword evidence="6" id="KW-0408">Iron</keyword>
<dbReference type="AlphaFoldDB" id="A0A3M0CI60"/>
<comment type="caution">
    <text evidence="15">The sequence shown here is derived from an EMBL/GenBank/DDBJ whole genome shotgun (WGS) entry which is preliminary data.</text>
</comment>
<dbReference type="InterPro" id="IPR039426">
    <property type="entry name" value="TonB-dep_rcpt-like"/>
</dbReference>
<dbReference type="Gene3D" id="2.40.170.20">
    <property type="entry name" value="TonB-dependent receptor, beta-barrel domain"/>
    <property type="match status" value="1"/>
</dbReference>
<dbReference type="OrthoDB" id="7313036at2"/>
<evidence type="ECO:0000256" key="1">
    <source>
        <dbReference type="ARBA" id="ARBA00004571"/>
    </source>
</evidence>
<dbReference type="EMBL" id="REFR01000011">
    <property type="protein sequence ID" value="RMB08180.1"/>
    <property type="molecule type" value="Genomic_DNA"/>
</dbReference>
<evidence type="ECO:0000256" key="12">
    <source>
        <dbReference type="RuleBase" id="RU003357"/>
    </source>
</evidence>
<keyword evidence="8 12" id="KW-0798">TonB box</keyword>
<dbReference type="Proteomes" id="UP000271227">
    <property type="component" value="Unassembled WGS sequence"/>
</dbReference>
<dbReference type="InParanoid" id="A0A3M0CI60"/>
<dbReference type="Pfam" id="PF07715">
    <property type="entry name" value="Plug"/>
    <property type="match status" value="1"/>
</dbReference>
<dbReference type="RefSeq" id="WP_121938915.1">
    <property type="nucleotide sequence ID" value="NZ_REFR01000011.1"/>
</dbReference>
<evidence type="ECO:0000256" key="2">
    <source>
        <dbReference type="ARBA" id="ARBA00022448"/>
    </source>
</evidence>
<proteinExistence type="inferred from homology"/>
<organism evidence="15 16">
    <name type="scientific">Eilatimonas milleporae</name>
    <dbReference type="NCBI Taxonomy" id="911205"/>
    <lineage>
        <taxon>Bacteria</taxon>
        <taxon>Pseudomonadati</taxon>
        <taxon>Pseudomonadota</taxon>
        <taxon>Alphaproteobacteria</taxon>
        <taxon>Kordiimonadales</taxon>
        <taxon>Kordiimonadaceae</taxon>
        <taxon>Eilatimonas</taxon>
    </lineage>
</organism>
<evidence type="ECO:0000256" key="8">
    <source>
        <dbReference type="ARBA" id="ARBA00023077"/>
    </source>
</evidence>
<evidence type="ECO:0000256" key="3">
    <source>
        <dbReference type="ARBA" id="ARBA00022452"/>
    </source>
</evidence>
<dbReference type="GO" id="GO:0009279">
    <property type="term" value="C:cell outer membrane"/>
    <property type="evidence" value="ECO:0007669"/>
    <property type="project" value="UniProtKB-SubCell"/>
</dbReference>
<evidence type="ECO:0000256" key="11">
    <source>
        <dbReference type="PROSITE-ProRule" id="PRU01360"/>
    </source>
</evidence>
<keyword evidence="16" id="KW-1185">Reference proteome</keyword>
<keyword evidence="9 11" id="KW-0472">Membrane</keyword>
<evidence type="ECO:0000256" key="4">
    <source>
        <dbReference type="ARBA" id="ARBA00022496"/>
    </source>
</evidence>
<reference evidence="15 16" key="1">
    <citation type="submission" date="2018-10" db="EMBL/GenBank/DDBJ databases">
        <title>Genomic Encyclopedia of Archaeal and Bacterial Type Strains, Phase II (KMG-II): from individual species to whole genera.</title>
        <authorList>
            <person name="Goeker M."/>
        </authorList>
    </citation>
    <scope>NUCLEOTIDE SEQUENCE [LARGE SCALE GENOMIC DNA]</scope>
    <source>
        <strain evidence="15 16">DSM 25217</strain>
    </source>
</reference>
<dbReference type="InterPro" id="IPR012910">
    <property type="entry name" value="Plug_dom"/>
</dbReference>
<dbReference type="PANTHER" id="PTHR32552">
    <property type="entry name" value="FERRICHROME IRON RECEPTOR-RELATED"/>
    <property type="match status" value="1"/>
</dbReference>
<dbReference type="Pfam" id="PF00593">
    <property type="entry name" value="TonB_dep_Rec_b-barrel"/>
    <property type="match status" value="1"/>
</dbReference>
<evidence type="ECO:0000259" key="13">
    <source>
        <dbReference type="Pfam" id="PF00593"/>
    </source>
</evidence>
<dbReference type="PANTHER" id="PTHR32552:SF81">
    <property type="entry name" value="TONB-DEPENDENT OUTER MEMBRANE RECEPTOR"/>
    <property type="match status" value="1"/>
</dbReference>
<accession>A0A3M0CI60</accession>
<sequence>MAVFPWKNGWGKTGWRPLALCLSAMPAAVGDDGASLPDDDVETIVVVGERVARRLLDAASSVTVFDTAVTEREAGRHINDMLLFAPNVLVEGISEVPTIRGIQGGGGGGIATGAAAGSLPRLTTVVDGVPQVAALPNAAFADLYDIRQVEVARGPQTTLFGRNALAGAIIVETNDPTFDPEAEIQVTGLFDDVSDGDYVLSGFVSGPLAGDTLAGRLTVQYRDGDDPREVVGTPPGADDGFLTDFDALRLRGKLLGRFDTGLGALEVNALVDYQTGTTPQTRNIVTGPDAGGGAFGDRVILFNGPNRTFDNDAVTGALDAVLDLGGGRSLQSLTSYTRVQYDSVDAQVFPSLFETEERFFAQDLIFRFGQEEGRRLSGLAGAALEDRSQDAVIAGIPVNSDAATESVTLSAFADLRFALSSAVELTAGGRVLSIDQDRDQAATSFFPGLPAGAVDFSDEETVFLPSVGVLWTLQADQTLRATFRQGFNAGGAAINFLTLQPYTYASERLSALEAGYRGAFLDGRLFLSATAFFNWYDDQQFFLETTPGDRNTIIVANVPDSESYGLEVEVRADVTDTVTLSGAVGLLETEIGAGPASNPTFDGNDFGRDPGVTANLAALWSPVDALTLDARVNYVSGYFPTFDNIPGSRVGDYVLMDVGVTYDMGRYAIRAFVRNAGDETALISRVGAFAGVAPPRTFGVTLTARAF</sequence>
<dbReference type="PROSITE" id="PS52016">
    <property type="entry name" value="TONB_DEPENDENT_REC_3"/>
    <property type="match status" value="1"/>
</dbReference>
<keyword evidence="3 11" id="KW-1134">Transmembrane beta strand</keyword>
<dbReference type="InterPro" id="IPR036942">
    <property type="entry name" value="Beta-barrel_TonB_sf"/>
</dbReference>
<dbReference type="GO" id="GO:0006826">
    <property type="term" value="P:iron ion transport"/>
    <property type="evidence" value="ECO:0007669"/>
    <property type="project" value="UniProtKB-KW"/>
</dbReference>
<evidence type="ECO:0000256" key="5">
    <source>
        <dbReference type="ARBA" id="ARBA00022692"/>
    </source>
</evidence>
<feature type="domain" description="TonB-dependent receptor-like beta-barrel" evidence="13">
    <location>
        <begin position="267"/>
        <end position="675"/>
    </location>
</feature>
<evidence type="ECO:0000256" key="7">
    <source>
        <dbReference type="ARBA" id="ARBA00023065"/>
    </source>
</evidence>
<evidence type="ECO:0000256" key="10">
    <source>
        <dbReference type="ARBA" id="ARBA00023237"/>
    </source>
</evidence>
<dbReference type="InterPro" id="IPR000531">
    <property type="entry name" value="Beta-barrel_TonB"/>
</dbReference>
<keyword evidence="10 11" id="KW-0998">Cell outer membrane</keyword>